<feature type="signal peptide" evidence="4">
    <location>
        <begin position="1"/>
        <end position="20"/>
    </location>
</feature>
<dbReference type="Gene3D" id="3.10.450.10">
    <property type="match status" value="1"/>
</dbReference>
<reference evidence="6 7" key="1">
    <citation type="submission" date="2019-04" db="EMBL/GenBank/DDBJ databases">
        <title>Draft genome of the big-headed turtle Platysternon megacephalum.</title>
        <authorList>
            <person name="Gong S."/>
        </authorList>
    </citation>
    <scope>NUCLEOTIDE SEQUENCE [LARGE SCALE GENOMIC DNA]</scope>
    <source>
        <strain evidence="6">DO16091913</strain>
        <tissue evidence="6">Muscle</tissue>
    </source>
</reference>
<dbReference type="PANTHER" id="PTHR46186:SF2">
    <property type="entry name" value="CYSTATIN"/>
    <property type="match status" value="1"/>
</dbReference>
<dbReference type="GO" id="GO:0005737">
    <property type="term" value="C:cytoplasm"/>
    <property type="evidence" value="ECO:0007669"/>
    <property type="project" value="TreeGrafter"/>
</dbReference>
<name>A0A4D9DFT5_9SAUR</name>
<dbReference type="OrthoDB" id="1908104at2759"/>
<keyword evidence="4" id="KW-0732">Signal</keyword>
<reference evidence="6 7" key="2">
    <citation type="submission" date="2019-04" db="EMBL/GenBank/DDBJ databases">
        <title>The genome sequence of big-headed turtle.</title>
        <authorList>
            <person name="Gong S."/>
        </authorList>
    </citation>
    <scope>NUCLEOTIDE SEQUENCE [LARGE SCALE GENOMIC DNA]</scope>
    <source>
        <strain evidence="6">DO16091913</strain>
        <tissue evidence="6">Muscle</tissue>
    </source>
</reference>
<organism evidence="6 7">
    <name type="scientific">Platysternon megacephalum</name>
    <name type="common">big-headed turtle</name>
    <dbReference type="NCBI Taxonomy" id="55544"/>
    <lineage>
        <taxon>Eukaryota</taxon>
        <taxon>Metazoa</taxon>
        <taxon>Chordata</taxon>
        <taxon>Craniata</taxon>
        <taxon>Vertebrata</taxon>
        <taxon>Euteleostomi</taxon>
        <taxon>Archelosauria</taxon>
        <taxon>Testudinata</taxon>
        <taxon>Testudines</taxon>
        <taxon>Cryptodira</taxon>
        <taxon>Durocryptodira</taxon>
        <taxon>Testudinoidea</taxon>
        <taxon>Platysternidae</taxon>
        <taxon>Platysternon</taxon>
    </lineage>
</organism>
<comment type="similarity">
    <text evidence="1">Belongs to the cystatin family.</text>
</comment>
<keyword evidence="3" id="KW-0789">Thiol protease inhibitor</keyword>
<protein>
    <submittedName>
        <fullName evidence="6">Enoyl-CoA hydratase</fullName>
    </submittedName>
</protein>
<dbReference type="CDD" id="cd00042">
    <property type="entry name" value="CY"/>
    <property type="match status" value="1"/>
</dbReference>
<dbReference type="AlphaFoldDB" id="A0A4D9DFT5"/>
<dbReference type="GO" id="GO:0031982">
    <property type="term" value="C:vesicle"/>
    <property type="evidence" value="ECO:0007669"/>
    <property type="project" value="TreeGrafter"/>
</dbReference>
<evidence type="ECO:0000259" key="5">
    <source>
        <dbReference type="SMART" id="SM00043"/>
    </source>
</evidence>
<evidence type="ECO:0000313" key="7">
    <source>
        <dbReference type="Proteomes" id="UP000297703"/>
    </source>
</evidence>
<dbReference type="InterPro" id="IPR000010">
    <property type="entry name" value="Cystatin_dom"/>
</dbReference>
<proteinExistence type="inferred from homology"/>
<evidence type="ECO:0000256" key="4">
    <source>
        <dbReference type="SAM" id="SignalP"/>
    </source>
</evidence>
<dbReference type="SUPFAM" id="SSF54403">
    <property type="entry name" value="Cystatin/monellin"/>
    <property type="match status" value="1"/>
</dbReference>
<dbReference type="InterPro" id="IPR046350">
    <property type="entry name" value="Cystatin_sf"/>
</dbReference>
<dbReference type="GO" id="GO:0005615">
    <property type="term" value="C:extracellular space"/>
    <property type="evidence" value="ECO:0007669"/>
    <property type="project" value="TreeGrafter"/>
</dbReference>
<gene>
    <name evidence="6" type="ORF">DR999_PMT23180</name>
</gene>
<accession>A0A4D9DFT5</accession>
<feature type="domain" description="Cystatin" evidence="5">
    <location>
        <begin position="26"/>
        <end position="98"/>
    </location>
</feature>
<feature type="chain" id="PRO_5020041417" evidence="4">
    <location>
        <begin position="21"/>
        <end position="99"/>
    </location>
</feature>
<dbReference type="SMART" id="SM00043">
    <property type="entry name" value="CY"/>
    <property type="match status" value="1"/>
</dbReference>
<dbReference type="Proteomes" id="UP000297703">
    <property type="component" value="Unassembled WGS sequence"/>
</dbReference>
<sequence length="99" mass="10925">MSAPWLLLAALALAAGAALAKDRPPRLLGGLMDAEENDEGVQRALRFAMSEYNKASNDMYRSRVAELLQARKQVREGDDSSLCKCKMEKSRDAKPKLSQ</sequence>
<keyword evidence="7" id="KW-1185">Reference proteome</keyword>
<comment type="caution">
    <text evidence="6">The sequence shown here is derived from an EMBL/GenBank/DDBJ whole genome shotgun (WGS) entry which is preliminary data.</text>
</comment>
<evidence type="ECO:0000256" key="2">
    <source>
        <dbReference type="ARBA" id="ARBA00022690"/>
    </source>
</evidence>
<keyword evidence="2" id="KW-0646">Protease inhibitor</keyword>
<evidence type="ECO:0000313" key="6">
    <source>
        <dbReference type="EMBL" id="TFJ95311.1"/>
    </source>
</evidence>
<evidence type="ECO:0000256" key="3">
    <source>
        <dbReference type="ARBA" id="ARBA00022704"/>
    </source>
</evidence>
<dbReference type="PANTHER" id="PTHR46186">
    <property type="entry name" value="CYSTATIN"/>
    <property type="match status" value="1"/>
</dbReference>
<dbReference type="EMBL" id="QXTE01009550">
    <property type="protein sequence ID" value="TFJ95311.1"/>
    <property type="molecule type" value="Genomic_DNA"/>
</dbReference>
<dbReference type="STRING" id="55544.A0A4D9DFT5"/>
<dbReference type="Pfam" id="PF00031">
    <property type="entry name" value="Cystatin"/>
    <property type="match status" value="1"/>
</dbReference>
<evidence type="ECO:0000256" key="1">
    <source>
        <dbReference type="ARBA" id="ARBA00009403"/>
    </source>
</evidence>
<dbReference type="GO" id="GO:0004869">
    <property type="term" value="F:cysteine-type endopeptidase inhibitor activity"/>
    <property type="evidence" value="ECO:0007669"/>
    <property type="project" value="UniProtKB-KW"/>
</dbReference>